<dbReference type="AlphaFoldDB" id="A0A059EYG8"/>
<feature type="non-terminal residue" evidence="4">
    <location>
        <position position="1"/>
    </location>
</feature>
<gene>
    <name evidence="4" type="ORF">H312_02800</name>
</gene>
<dbReference type="Pfam" id="PF04815">
    <property type="entry name" value="Sec23_helical"/>
    <property type="match status" value="1"/>
</dbReference>
<dbReference type="GO" id="GO:0008270">
    <property type="term" value="F:zinc ion binding"/>
    <property type="evidence" value="ECO:0007669"/>
    <property type="project" value="InterPro"/>
</dbReference>
<feature type="region of interest" description="Disordered" evidence="1">
    <location>
        <begin position="1"/>
        <end position="34"/>
    </location>
</feature>
<evidence type="ECO:0000313" key="5">
    <source>
        <dbReference type="Proteomes" id="UP000030655"/>
    </source>
</evidence>
<dbReference type="InterPro" id="IPR036174">
    <property type="entry name" value="Znf_Sec23_Sec24_sf"/>
</dbReference>
<dbReference type="GO" id="GO:0006886">
    <property type="term" value="P:intracellular protein transport"/>
    <property type="evidence" value="ECO:0007669"/>
    <property type="project" value="InterPro"/>
</dbReference>
<accession>A0A059EYG8</accession>
<dbReference type="SUPFAM" id="SSF82919">
    <property type="entry name" value="Zn-finger domain of Sec23/24"/>
    <property type="match status" value="1"/>
</dbReference>
<dbReference type="Gene3D" id="2.60.40.1670">
    <property type="entry name" value="beta-sandwich domain of Sec23/24"/>
    <property type="match status" value="2"/>
</dbReference>
<dbReference type="InterPro" id="IPR029006">
    <property type="entry name" value="ADF-H/Gelsolin-like_dom_sf"/>
</dbReference>
<dbReference type="OrthoDB" id="49016at2759"/>
<organism evidence="4 5">
    <name type="scientific">Anncaliia algerae PRA339</name>
    <dbReference type="NCBI Taxonomy" id="1288291"/>
    <lineage>
        <taxon>Eukaryota</taxon>
        <taxon>Fungi</taxon>
        <taxon>Fungi incertae sedis</taxon>
        <taxon>Microsporidia</taxon>
        <taxon>Tubulinosematoidea</taxon>
        <taxon>Tubulinosematidae</taxon>
        <taxon>Anncaliia</taxon>
    </lineage>
</organism>
<dbReference type="InterPro" id="IPR036465">
    <property type="entry name" value="vWFA_dom_sf"/>
</dbReference>
<dbReference type="STRING" id="1288291.A0A059EYG8"/>
<dbReference type="InterPro" id="IPR036180">
    <property type="entry name" value="Gelsolin-like_dom_sf"/>
</dbReference>
<dbReference type="GO" id="GO:0030127">
    <property type="term" value="C:COPII vesicle coat"/>
    <property type="evidence" value="ECO:0007669"/>
    <property type="project" value="InterPro"/>
</dbReference>
<protein>
    <recommendedName>
        <fullName evidence="6">Sec23/Sec24 trunk domain-containing protein</fullName>
    </recommendedName>
</protein>
<feature type="compositionally biased region" description="Polar residues" evidence="1">
    <location>
        <begin position="22"/>
        <end position="32"/>
    </location>
</feature>
<dbReference type="EMBL" id="KK365229">
    <property type="protein sequence ID" value="KCZ79799.1"/>
    <property type="molecule type" value="Genomic_DNA"/>
</dbReference>
<dbReference type="Proteomes" id="UP000030655">
    <property type="component" value="Unassembled WGS sequence"/>
</dbReference>
<evidence type="ECO:0000313" key="4">
    <source>
        <dbReference type="EMBL" id="KCZ79799.1"/>
    </source>
</evidence>
<keyword evidence="5" id="KW-1185">Reference proteome</keyword>
<dbReference type="SUPFAM" id="SSF53300">
    <property type="entry name" value="vWA-like"/>
    <property type="match status" value="1"/>
</dbReference>
<proteinExistence type="predicted"/>
<dbReference type="Gene3D" id="2.30.30.380">
    <property type="entry name" value="Zn-finger domain of Sec23/24"/>
    <property type="match status" value="1"/>
</dbReference>
<evidence type="ECO:0000256" key="1">
    <source>
        <dbReference type="SAM" id="MobiDB-lite"/>
    </source>
</evidence>
<dbReference type="GO" id="GO:0000149">
    <property type="term" value="F:SNARE binding"/>
    <property type="evidence" value="ECO:0007669"/>
    <property type="project" value="TreeGrafter"/>
</dbReference>
<dbReference type="InterPro" id="IPR012990">
    <property type="entry name" value="Beta-sandwich_Sec23_24"/>
</dbReference>
<feature type="domain" description="Sec23/Sec24 helical" evidence="2">
    <location>
        <begin position="504"/>
        <end position="555"/>
    </location>
</feature>
<dbReference type="SUPFAM" id="SSF81811">
    <property type="entry name" value="Helical domain of Sec23/24"/>
    <property type="match status" value="1"/>
</dbReference>
<dbReference type="PANTHER" id="PTHR13803">
    <property type="entry name" value="SEC24-RELATED PROTEIN"/>
    <property type="match status" value="1"/>
</dbReference>
<name>A0A059EYG8_9MICR</name>
<dbReference type="Gene3D" id="3.40.50.410">
    <property type="entry name" value="von Willebrand factor, type A domain"/>
    <property type="match status" value="2"/>
</dbReference>
<dbReference type="Pfam" id="PF08033">
    <property type="entry name" value="Sec23_BS"/>
    <property type="match status" value="1"/>
</dbReference>
<reference evidence="5" key="1">
    <citation type="submission" date="2013-02" db="EMBL/GenBank/DDBJ databases">
        <authorList>
            <consortium name="The Broad Institute Genome Sequencing Platform"/>
            <person name="Cuomo C."/>
            <person name="Becnel J."/>
            <person name="Sanscrainte N."/>
            <person name="Walker B."/>
            <person name="Young S.K."/>
            <person name="Zeng Q."/>
            <person name="Gargeya S."/>
            <person name="Fitzgerald M."/>
            <person name="Haas B."/>
            <person name="Abouelleil A."/>
            <person name="Alvarado L."/>
            <person name="Arachchi H.M."/>
            <person name="Berlin A.M."/>
            <person name="Chapman S.B."/>
            <person name="Dewar J."/>
            <person name="Goldberg J."/>
            <person name="Griggs A."/>
            <person name="Gujja S."/>
            <person name="Hansen M."/>
            <person name="Howarth C."/>
            <person name="Imamovic A."/>
            <person name="Larimer J."/>
            <person name="McCowan C."/>
            <person name="Murphy C."/>
            <person name="Neiman D."/>
            <person name="Pearson M."/>
            <person name="Priest M."/>
            <person name="Roberts A."/>
            <person name="Saif S."/>
            <person name="Shea T."/>
            <person name="Sisk P."/>
            <person name="Sykes S."/>
            <person name="Wortman J."/>
            <person name="Nusbaum C."/>
            <person name="Birren B."/>
        </authorList>
    </citation>
    <scope>NUCLEOTIDE SEQUENCE [LARGE SCALE GENOMIC DNA]</scope>
    <source>
        <strain evidence="5">PRA339</strain>
    </source>
</reference>
<dbReference type="SUPFAM" id="SSF81995">
    <property type="entry name" value="beta-sandwich domain of Sec23/24"/>
    <property type="match status" value="1"/>
</dbReference>
<dbReference type="InterPro" id="IPR006900">
    <property type="entry name" value="Sec23/24_helical_dom"/>
</dbReference>
<sequence length="710" mass="82616">MTENTNLDSHRFMNKESKNDESYTLQPPQFSSTEKKSRILVPIYDKEIKKNLSQTHYDTSSGTPPLCTTNFSVIETLNSDPNLIRSTMYVVPKNNTMLENLGIPLSFIINPFNHKSYFNEIDDDPVQCIQCLGYFNSYSILFEPLNGFKCNLCGTFNKADKSYNFVTAEYKLKKQKEYGKKKGIVNEEYFDQEDYLPPCFVFCIELSKITIATNFYYQVLDSINKILEEENFKNVSIVIFTDEILILKNKNNLIHEENISDLTELPLNNPEILFDYRNKNILFEYLHKLKPKNTVTSVYSLLKYLTQMGNFFVGSKIAFFTSSSKEVFETEIINNSLLNNRVNVNVFTIGQNDLLEKVVSFTNGKTYKFVNNTDDLLIHLQNLWGEKSVYGVNFQVKHSDQIGKKEIYGNGEVEGTSLSVFSHMDSKSTIGVSFFIEEEIKQEKVFFQIILNYYKEDCQRYLLVCNLGLDVSANHVSIFNNLCFDTIFCSFTKFILNDFNAWVERKKEVCDKLIKTFSYYRKKCAQNPSPTHLHIPESLKLLPLMLQSMEKGALFTIDLKYHSFQNLLGASVLKNLRYFYPRLISFSEYFTNKSLETCENLSLTMSILDENEIYVLDNGEKIYCYFGKEVLNELKNEIKGGKSEEKEIFNNLLEEIHCEYFSVLPLIYVEENSLVENEFFSFFIEDKLHGQADYEEFVCELHFKVRKASQ</sequence>
<dbReference type="GO" id="GO:0090110">
    <property type="term" value="P:COPII-coated vesicle cargo loading"/>
    <property type="evidence" value="ECO:0007669"/>
    <property type="project" value="TreeGrafter"/>
</dbReference>
<feature type="domain" description="Sec23/Sec24 beta-sandwich" evidence="3">
    <location>
        <begin position="390"/>
        <end position="471"/>
    </location>
</feature>
<reference evidence="4 5" key="2">
    <citation type="submission" date="2014-03" db="EMBL/GenBank/DDBJ databases">
        <title>The Genome Sequence of Anncaliia algerae insect isolate PRA339.</title>
        <authorList>
            <consortium name="The Broad Institute Genome Sequencing Platform"/>
            <consortium name="The Broad Institute Genome Sequencing Center for Infectious Disease"/>
            <person name="Cuomo C."/>
            <person name="Becnel J."/>
            <person name="Sanscrainte N."/>
            <person name="Walker B."/>
            <person name="Young S.K."/>
            <person name="Zeng Q."/>
            <person name="Gargeya S."/>
            <person name="Fitzgerald M."/>
            <person name="Haas B."/>
            <person name="Abouelleil A."/>
            <person name="Alvarado L."/>
            <person name="Arachchi H.M."/>
            <person name="Berlin A.M."/>
            <person name="Chapman S.B."/>
            <person name="Dewar J."/>
            <person name="Goldberg J."/>
            <person name="Griggs A."/>
            <person name="Gujja S."/>
            <person name="Hansen M."/>
            <person name="Howarth C."/>
            <person name="Imamovic A."/>
            <person name="Larimer J."/>
            <person name="McCowan C."/>
            <person name="Murphy C."/>
            <person name="Neiman D."/>
            <person name="Pearson M."/>
            <person name="Priest M."/>
            <person name="Roberts A."/>
            <person name="Saif S."/>
            <person name="Shea T."/>
            <person name="Sisk P."/>
            <person name="Sykes S."/>
            <person name="Wortman J."/>
            <person name="Nusbaum C."/>
            <person name="Birren B."/>
        </authorList>
    </citation>
    <scope>NUCLEOTIDE SEQUENCE [LARGE SCALE GENOMIC DNA]</scope>
    <source>
        <strain evidence="4 5">PRA339</strain>
    </source>
</reference>
<feature type="compositionally biased region" description="Basic and acidic residues" evidence="1">
    <location>
        <begin position="8"/>
        <end position="21"/>
    </location>
</feature>
<dbReference type="SUPFAM" id="SSF82754">
    <property type="entry name" value="C-terminal, gelsolin-like domain of Sec23/24"/>
    <property type="match status" value="1"/>
</dbReference>
<dbReference type="GO" id="GO:0070971">
    <property type="term" value="C:endoplasmic reticulum exit site"/>
    <property type="evidence" value="ECO:0007669"/>
    <property type="project" value="TreeGrafter"/>
</dbReference>
<dbReference type="Gene3D" id="3.40.20.10">
    <property type="entry name" value="Severin"/>
    <property type="match status" value="1"/>
</dbReference>
<dbReference type="VEuPathDB" id="MicrosporidiaDB:H312_02800"/>
<dbReference type="HOGENOM" id="CLU_026726_0_0_1"/>
<dbReference type="InterPro" id="IPR050550">
    <property type="entry name" value="SEC23_SEC24_subfamily"/>
</dbReference>
<dbReference type="Gene3D" id="1.20.120.730">
    <property type="entry name" value="Sec23/Sec24 helical domain"/>
    <property type="match status" value="1"/>
</dbReference>
<evidence type="ECO:0008006" key="6">
    <source>
        <dbReference type="Google" id="ProtNLM"/>
    </source>
</evidence>
<evidence type="ECO:0000259" key="3">
    <source>
        <dbReference type="Pfam" id="PF08033"/>
    </source>
</evidence>
<evidence type="ECO:0000259" key="2">
    <source>
        <dbReference type="Pfam" id="PF04815"/>
    </source>
</evidence>
<dbReference type="InterPro" id="IPR036175">
    <property type="entry name" value="Sec23/24_helical_dom_sf"/>
</dbReference>